<gene>
    <name evidence="2" type="ORF">CYMTET_49815</name>
</gene>
<dbReference type="SMART" id="SM00513">
    <property type="entry name" value="SAP"/>
    <property type="match status" value="1"/>
</dbReference>
<dbReference type="Proteomes" id="UP001190700">
    <property type="component" value="Unassembled WGS sequence"/>
</dbReference>
<proteinExistence type="predicted"/>
<dbReference type="SUPFAM" id="SSF68906">
    <property type="entry name" value="SAP domain"/>
    <property type="match status" value="1"/>
</dbReference>
<evidence type="ECO:0000313" key="3">
    <source>
        <dbReference type="Proteomes" id="UP001190700"/>
    </source>
</evidence>
<dbReference type="AlphaFoldDB" id="A0AAE0ETH9"/>
<dbReference type="InterPro" id="IPR036361">
    <property type="entry name" value="SAP_dom_sf"/>
</dbReference>
<dbReference type="Pfam" id="PF02037">
    <property type="entry name" value="SAP"/>
    <property type="match status" value="1"/>
</dbReference>
<reference evidence="2 3" key="1">
    <citation type="journal article" date="2015" name="Genome Biol. Evol.">
        <title>Comparative Genomics of a Bacterivorous Green Alga Reveals Evolutionary Causalities and Consequences of Phago-Mixotrophic Mode of Nutrition.</title>
        <authorList>
            <person name="Burns J.A."/>
            <person name="Paasch A."/>
            <person name="Narechania A."/>
            <person name="Kim E."/>
        </authorList>
    </citation>
    <scope>NUCLEOTIDE SEQUENCE [LARGE SCALE GENOMIC DNA]</scope>
    <source>
        <strain evidence="2 3">PLY_AMNH</strain>
    </source>
</reference>
<comment type="caution">
    <text evidence="2">The sequence shown here is derived from an EMBL/GenBank/DDBJ whole genome shotgun (WGS) entry which is preliminary data.</text>
</comment>
<dbReference type="Gene3D" id="1.10.720.30">
    <property type="entry name" value="SAP domain"/>
    <property type="match status" value="1"/>
</dbReference>
<name>A0AAE0ETH9_9CHLO</name>
<protein>
    <recommendedName>
        <fullName evidence="1">SAP domain-containing protein</fullName>
    </recommendedName>
</protein>
<evidence type="ECO:0000313" key="2">
    <source>
        <dbReference type="EMBL" id="KAK3240338.1"/>
    </source>
</evidence>
<sequence length="495" mass="55301">MEAMQGMAQEDVLASNAFDYVASASSSHPRPPTQVHFTEQMQHLHHQQQQLDNWLQQQKLQQQREMDHWQVYQQQLDQRVANRQSTVTATLQQIFDLVTSATKGSKEPAPPTAKSADITHVLGIEHPVMQAIANVLRVINGKSREKRAHRRVLFSLAAPHYPLVVMQHDFDSTQYEFWQARLHAKNMGAGMPIKLMHFKRPGSAQAAAHIFSLFEGIAFSDRKTTECGCTWCIGFGIFAWEEMTIVAAVESNPDSPEDFTVPQLKEKLKAFNLRTGGKKADRLARLQIHMNTVSAAGATHERPPADTGALTEAVAVENNGAPSAECASMLAMGAGHKNGAPDLQSLLQRFVFAEECLVKYLGHVLRKHCQNAALGQWLKDLSPSGAIMIADYKMKWLSKNYRQLQGEMIGQAGISIHTIYYLVRIPPGTPAKDLGQVAIDGVDYIVLPHRVLCDDNKQNWFHMLRGFKKSFKKLKGTLFSSSGSCPPSNRWCRQL</sequence>
<evidence type="ECO:0000259" key="1">
    <source>
        <dbReference type="SMART" id="SM00513"/>
    </source>
</evidence>
<feature type="domain" description="SAP" evidence="1">
    <location>
        <begin position="256"/>
        <end position="290"/>
    </location>
</feature>
<keyword evidence="3" id="KW-1185">Reference proteome</keyword>
<accession>A0AAE0ETH9</accession>
<organism evidence="2 3">
    <name type="scientific">Cymbomonas tetramitiformis</name>
    <dbReference type="NCBI Taxonomy" id="36881"/>
    <lineage>
        <taxon>Eukaryota</taxon>
        <taxon>Viridiplantae</taxon>
        <taxon>Chlorophyta</taxon>
        <taxon>Pyramimonadophyceae</taxon>
        <taxon>Pyramimonadales</taxon>
        <taxon>Pyramimonadaceae</taxon>
        <taxon>Cymbomonas</taxon>
    </lineage>
</organism>
<dbReference type="EMBL" id="LGRX02033673">
    <property type="protein sequence ID" value="KAK3240338.1"/>
    <property type="molecule type" value="Genomic_DNA"/>
</dbReference>
<dbReference type="InterPro" id="IPR003034">
    <property type="entry name" value="SAP_dom"/>
</dbReference>